<dbReference type="AlphaFoldDB" id="A0AAU7W6I5"/>
<evidence type="ECO:0000313" key="2">
    <source>
        <dbReference type="EMBL" id="XBX81370.1"/>
    </source>
</evidence>
<evidence type="ECO:0000256" key="1">
    <source>
        <dbReference type="SAM" id="Phobius"/>
    </source>
</evidence>
<keyword evidence="1" id="KW-0812">Transmembrane</keyword>
<dbReference type="EMBL" id="CP158374">
    <property type="protein sequence ID" value="XBX81370.1"/>
    <property type="molecule type" value="Genomic_DNA"/>
</dbReference>
<organism evidence="2">
    <name type="scientific">Agromyces sp. G08B096</name>
    <dbReference type="NCBI Taxonomy" id="3156399"/>
    <lineage>
        <taxon>Bacteria</taxon>
        <taxon>Bacillati</taxon>
        <taxon>Actinomycetota</taxon>
        <taxon>Actinomycetes</taxon>
        <taxon>Micrococcales</taxon>
        <taxon>Microbacteriaceae</taxon>
        <taxon>Agromyces</taxon>
    </lineage>
</organism>
<proteinExistence type="predicted"/>
<feature type="transmembrane region" description="Helical" evidence="1">
    <location>
        <begin position="6"/>
        <end position="28"/>
    </location>
</feature>
<reference evidence="2" key="1">
    <citation type="submission" date="2024-05" db="EMBL/GenBank/DDBJ databases">
        <authorList>
            <person name="Yu L."/>
        </authorList>
    </citation>
    <scope>NUCLEOTIDE SEQUENCE</scope>
    <source>
        <strain evidence="2">G08B096</strain>
    </source>
</reference>
<sequence length="49" mass="5480">MLDSFTGWHAMIVLAVVALPVVAVIVLVQLVRVIVRRRDTVTPDQLPRD</sequence>
<dbReference type="RefSeq" id="WP_350347392.1">
    <property type="nucleotide sequence ID" value="NZ_CP158374.1"/>
</dbReference>
<accession>A0AAU7W6I5</accession>
<keyword evidence="1" id="KW-1133">Transmembrane helix</keyword>
<gene>
    <name evidence="2" type="ORF">ABIQ69_12205</name>
</gene>
<keyword evidence="1" id="KW-0472">Membrane</keyword>
<protein>
    <submittedName>
        <fullName evidence="2">Uncharacterized protein</fullName>
    </submittedName>
</protein>
<name>A0AAU7W6I5_9MICO</name>